<evidence type="ECO:0000259" key="12">
    <source>
        <dbReference type="Pfam" id="PF00912"/>
    </source>
</evidence>
<feature type="region of interest" description="Disordered" evidence="9">
    <location>
        <begin position="1"/>
        <end position="56"/>
    </location>
</feature>
<evidence type="ECO:0000313" key="14">
    <source>
        <dbReference type="Proteomes" id="UP001500893"/>
    </source>
</evidence>
<dbReference type="Pfam" id="PF00912">
    <property type="entry name" value="Transgly"/>
    <property type="match status" value="1"/>
</dbReference>
<dbReference type="InterPro" id="IPR001460">
    <property type="entry name" value="PCN-bd_Tpept"/>
</dbReference>
<keyword evidence="5" id="KW-0378">Hydrolase</keyword>
<feature type="compositionally biased region" description="Low complexity" evidence="9">
    <location>
        <begin position="26"/>
        <end position="56"/>
    </location>
</feature>
<dbReference type="Proteomes" id="UP001500893">
    <property type="component" value="Unassembled WGS sequence"/>
</dbReference>
<evidence type="ECO:0000256" key="1">
    <source>
        <dbReference type="ARBA" id="ARBA00022645"/>
    </source>
</evidence>
<feature type="domain" description="Glycosyl transferase family 51" evidence="12">
    <location>
        <begin position="118"/>
        <end position="290"/>
    </location>
</feature>
<dbReference type="Pfam" id="PF00905">
    <property type="entry name" value="Transpeptidase"/>
    <property type="match status" value="1"/>
</dbReference>
<keyword evidence="3" id="KW-0328">Glycosyltransferase</keyword>
<dbReference type="InterPro" id="IPR036950">
    <property type="entry name" value="PBP_transglycosylase"/>
</dbReference>
<feature type="compositionally biased region" description="Pro residues" evidence="9">
    <location>
        <begin position="769"/>
        <end position="782"/>
    </location>
</feature>
<keyword evidence="4" id="KW-0808">Transferase</keyword>
<dbReference type="SUPFAM" id="SSF56601">
    <property type="entry name" value="beta-lactamase/transpeptidase-like"/>
    <property type="match status" value="1"/>
</dbReference>
<keyword evidence="2" id="KW-0645">Protease</keyword>
<dbReference type="InterPro" id="IPR023346">
    <property type="entry name" value="Lysozyme-like_dom_sf"/>
</dbReference>
<keyword evidence="14" id="KW-1185">Reference proteome</keyword>
<dbReference type="EMBL" id="BAAAVM010000002">
    <property type="protein sequence ID" value="GAA3119552.1"/>
    <property type="molecule type" value="Genomic_DNA"/>
</dbReference>
<evidence type="ECO:0000313" key="13">
    <source>
        <dbReference type="EMBL" id="GAA3119552.1"/>
    </source>
</evidence>
<dbReference type="RefSeq" id="WP_345046678.1">
    <property type="nucleotide sequence ID" value="NZ_BAAAVM010000002.1"/>
</dbReference>
<evidence type="ECO:0000256" key="8">
    <source>
        <dbReference type="ARBA" id="ARBA00049902"/>
    </source>
</evidence>
<dbReference type="PANTHER" id="PTHR32282:SF34">
    <property type="entry name" value="PENICILLIN-BINDING PROTEIN 1A"/>
    <property type="match status" value="1"/>
</dbReference>
<gene>
    <name evidence="13" type="ORF">GCM10010521_03780</name>
</gene>
<evidence type="ECO:0000256" key="7">
    <source>
        <dbReference type="ARBA" id="ARBA00034000"/>
    </source>
</evidence>
<dbReference type="PANTHER" id="PTHR32282">
    <property type="entry name" value="BINDING PROTEIN TRANSPEPTIDASE, PUTATIVE-RELATED"/>
    <property type="match status" value="1"/>
</dbReference>
<evidence type="ECO:0000259" key="11">
    <source>
        <dbReference type="Pfam" id="PF00905"/>
    </source>
</evidence>
<keyword evidence="1" id="KW-0121">Carboxypeptidase</keyword>
<dbReference type="Gene3D" id="3.40.710.10">
    <property type="entry name" value="DD-peptidase/beta-lactamase superfamily"/>
    <property type="match status" value="1"/>
</dbReference>
<feature type="region of interest" description="Disordered" evidence="9">
    <location>
        <begin position="710"/>
        <end position="795"/>
    </location>
</feature>
<feature type="compositionally biased region" description="Gly residues" evidence="9">
    <location>
        <begin position="785"/>
        <end position="795"/>
    </location>
</feature>
<evidence type="ECO:0000256" key="6">
    <source>
        <dbReference type="ARBA" id="ARBA00023268"/>
    </source>
</evidence>
<accession>A0ABP6MPT8</accession>
<dbReference type="InterPro" id="IPR050396">
    <property type="entry name" value="Glycosyltr_51/Transpeptidase"/>
</dbReference>
<sequence length="795" mass="85099">MGRAEERRARQRGGHRAASRRRRSAPEAGSAPAAGSAPTAGGRSAAGGTAPAGGKPAKSLLRRIFGWKKILGTFFGVCLLGILGFIGLYLYVDVPQGNAAAQRQSNIYKFSDGTIMARDGKVNREIVDLSKVPRKVQLTFVAAENKSFYHDSGVDFKGTARGLLNTLAGKGKQGGSTITQQYVKNFYLNQDQTVTRKLKELVISLKVDREKSKDDILAGYINTSYYGRNAYGIQAAAQAYFREDAEKLTVEQGAYLAALLQAPSQYDWAVASPTGKKLVTARWNYVLDNMVKEGWLPKARRDAMRFPGIKEPKGAPGLDGQKGYLVELANQQLEKQLMAQQGLTQSQAESAVVENGWTITLNIDRKKQAALENAVKTQLTSKLDKKKRKVDGDIQPGAVSVDPRTGKIVALYGGQNYYEHYYDNATRKDYQPASTFKPVILAAALEQNATTQDGKPITANTLYDGTSRRQVLDHGTKVGFAPPNEDDVDYHDITVQQAMNKSVNSVFAQMGVDVGMDKVMSTAGKLGMDTKGMQAVPAQTLGSMGASPLEMAGIYATFANHGHKVTPSIIKSAEKKDRTADIPDPVGGQVLSRTAADTVTSVLTGVVDDGTAKISVASNPLRDGQQVAGKTGTSDENKSAWFTGYTPDLVTSVGLFGEDPKTKAHVTMRWATGLPAPGRINGGGYPAEIWAAYTFGVTDKAAFDLETTQGAAVAPTETPTWTQTPSRTPSQTPSSEPPTSHTPSQTPSRTPSQTPSRTPSQTPSQTPSSQPPTSPSTEPPVAPGGDFGQLGQQGQ</sequence>
<evidence type="ECO:0000256" key="3">
    <source>
        <dbReference type="ARBA" id="ARBA00022676"/>
    </source>
</evidence>
<dbReference type="InterPro" id="IPR012338">
    <property type="entry name" value="Beta-lactam/transpept-like"/>
</dbReference>
<keyword evidence="6" id="KW-0511">Multifunctional enzyme</keyword>
<dbReference type="SUPFAM" id="SSF53955">
    <property type="entry name" value="Lysozyme-like"/>
    <property type="match status" value="1"/>
</dbReference>
<protein>
    <submittedName>
        <fullName evidence="13">Transglycosylase domain-containing protein</fullName>
    </submittedName>
</protein>
<evidence type="ECO:0000256" key="2">
    <source>
        <dbReference type="ARBA" id="ARBA00022670"/>
    </source>
</evidence>
<keyword evidence="10" id="KW-0472">Membrane</keyword>
<comment type="caution">
    <text evidence="13">The sequence shown here is derived from an EMBL/GenBank/DDBJ whole genome shotgun (WGS) entry which is preliminary data.</text>
</comment>
<dbReference type="InterPro" id="IPR001264">
    <property type="entry name" value="Glyco_trans_51"/>
</dbReference>
<feature type="domain" description="Penicillin-binding protein transpeptidase" evidence="11">
    <location>
        <begin position="398"/>
        <end position="648"/>
    </location>
</feature>
<comment type="catalytic activity">
    <reaction evidence="8">
        <text>[GlcNAc-(1-&gt;4)-Mur2Ac(oyl-L-Ala-gamma-D-Glu-L-Lys-D-Ala-D-Ala)](n)-di-trans,octa-cis-undecaprenyl diphosphate + beta-D-GlcNAc-(1-&gt;4)-Mur2Ac(oyl-L-Ala-gamma-D-Glu-L-Lys-D-Ala-D-Ala)-di-trans,octa-cis-undecaprenyl diphosphate = [GlcNAc-(1-&gt;4)-Mur2Ac(oyl-L-Ala-gamma-D-Glu-L-Lys-D-Ala-D-Ala)](n+1)-di-trans,octa-cis-undecaprenyl diphosphate + di-trans,octa-cis-undecaprenyl diphosphate + H(+)</text>
        <dbReference type="Rhea" id="RHEA:23708"/>
        <dbReference type="Rhea" id="RHEA-COMP:9602"/>
        <dbReference type="Rhea" id="RHEA-COMP:9603"/>
        <dbReference type="ChEBI" id="CHEBI:15378"/>
        <dbReference type="ChEBI" id="CHEBI:58405"/>
        <dbReference type="ChEBI" id="CHEBI:60033"/>
        <dbReference type="ChEBI" id="CHEBI:78435"/>
        <dbReference type="EC" id="2.4.99.28"/>
    </reaction>
</comment>
<evidence type="ECO:0000256" key="5">
    <source>
        <dbReference type="ARBA" id="ARBA00022801"/>
    </source>
</evidence>
<keyword evidence="10" id="KW-1133">Transmembrane helix</keyword>
<organism evidence="13 14">
    <name type="scientific">Streptomyces rameus</name>
    <dbReference type="NCBI Taxonomy" id="68261"/>
    <lineage>
        <taxon>Bacteria</taxon>
        <taxon>Bacillati</taxon>
        <taxon>Actinomycetota</taxon>
        <taxon>Actinomycetes</taxon>
        <taxon>Kitasatosporales</taxon>
        <taxon>Streptomycetaceae</taxon>
        <taxon>Streptomyces</taxon>
    </lineage>
</organism>
<feature type="compositionally biased region" description="Basic residues" evidence="9">
    <location>
        <begin position="9"/>
        <end position="23"/>
    </location>
</feature>
<proteinExistence type="predicted"/>
<evidence type="ECO:0000256" key="10">
    <source>
        <dbReference type="SAM" id="Phobius"/>
    </source>
</evidence>
<evidence type="ECO:0000256" key="4">
    <source>
        <dbReference type="ARBA" id="ARBA00022679"/>
    </source>
</evidence>
<evidence type="ECO:0000256" key="9">
    <source>
        <dbReference type="SAM" id="MobiDB-lite"/>
    </source>
</evidence>
<keyword evidence="10" id="KW-0812">Transmembrane</keyword>
<feature type="transmembrane region" description="Helical" evidence="10">
    <location>
        <begin position="70"/>
        <end position="92"/>
    </location>
</feature>
<reference evidence="14" key="1">
    <citation type="journal article" date="2019" name="Int. J. Syst. Evol. Microbiol.">
        <title>The Global Catalogue of Microorganisms (GCM) 10K type strain sequencing project: providing services to taxonomists for standard genome sequencing and annotation.</title>
        <authorList>
            <consortium name="The Broad Institute Genomics Platform"/>
            <consortium name="The Broad Institute Genome Sequencing Center for Infectious Disease"/>
            <person name="Wu L."/>
            <person name="Ma J."/>
        </authorList>
    </citation>
    <scope>NUCLEOTIDE SEQUENCE [LARGE SCALE GENOMIC DNA]</scope>
    <source>
        <strain evidence="14">JCM 11574</strain>
    </source>
</reference>
<dbReference type="Gene3D" id="1.10.3810.10">
    <property type="entry name" value="Biosynthetic peptidoglycan transglycosylase-like"/>
    <property type="match status" value="1"/>
</dbReference>
<name>A0ABP6MPT8_9ACTN</name>
<feature type="compositionally biased region" description="Low complexity" evidence="9">
    <location>
        <begin position="715"/>
        <end position="768"/>
    </location>
</feature>
<comment type="catalytic activity">
    <reaction evidence="7">
        <text>Preferential cleavage: (Ac)2-L-Lys-D-Ala-|-D-Ala. Also transpeptidation of peptidyl-alanyl moieties that are N-acyl substituents of D-alanine.</text>
        <dbReference type="EC" id="3.4.16.4"/>
    </reaction>
</comment>